<evidence type="ECO:0000313" key="1">
    <source>
        <dbReference type="EMBL" id="MDQ0152678.1"/>
    </source>
</evidence>
<accession>A0AAE4AKA2</accession>
<name>A0AAE4AKA2_9FIRM</name>
<reference evidence="1" key="1">
    <citation type="submission" date="2023-07" db="EMBL/GenBank/DDBJ databases">
        <title>Genomic Encyclopedia of Type Strains, Phase IV (KMG-IV): sequencing the most valuable type-strain genomes for metagenomic binning, comparative biology and taxonomic classification.</title>
        <authorList>
            <person name="Goeker M."/>
        </authorList>
    </citation>
    <scope>NUCLEOTIDE SEQUENCE</scope>
    <source>
        <strain evidence="1">DSM 19659</strain>
    </source>
</reference>
<protein>
    <submittedName>
        <fullName evidence="1">Uncharacterized protein</fullName>
    </submittedName>
</protein>
<dbReference type="RefSeq" id="WP_307254481.1">
    <property type="nucleotide sequence ID" value="NZ_JAUSTO010000007.1"/>
</dbReference>
<organism evidence="1 2">
    <name type="scientific">Moryella indoligenes</name>
    <dbReference type="NCBI Taxonomy" id="371674"/>
    <lineage>
        <taxon>Bacteria</taxon>
        <taxon>Bacillati</taxon>
        <taxon>Bacillota</taxon>
        <taxon>Clostridia</taxon>
        <taxon>Lachnospirales</taxon>
        <taxon>Lachnospiraceae</taxon>
        <taxon>Moryella</taxon>
    </lineage>
</organism>
<sequence>MKEVINEIDRKTLEFEAKQKGAGVRKSTTLFWMQWKRSICGTRRKLQNQGISYTNRR</sequence>
<evidence type="ECO:0000313" key="2">
    <source>
        <dbReference type="Proteomes" id="UP001241537"/>
    </source>
</evidence>
<dbReference type="AlphaFoldDB" id="A0AAE4AKA2"/>
<dbReference type="EMBL" id="JAUSTO010000007">
    <property type="protein sequence ID" value="MDQ0152678.1"/>
    <property type="molecule type" value="Genomic_DNA"/>
</dbReference>
<comment type="caution">
    <text evidence="1">The sequence shown here is derived from an EMBL/GenBank/DDBJ whole genome shotgun (WGS) entry which is preliminary data.</text>
</comment>
<proteinExistence type="predicted"/>
<dbReference type="Proteomes" id="UP001241537">
    <property type="component" value="Unassembled WGS sequence"/>
</dbReference>
<gene>
    <name evidence="1" type="ORF">J2S20_001372</name>
</gene>
<keyword evidence="2" id="KW-1185">Reference proteome</keyword>